<reference evidence="1 2" key="1">
    <citation type="submission" date="2020-01" db="EMBL/GenBank/DDBJ databases">
        <title>Herbidospora sp. NEAU-GS84 nov., a novel actinomycete isolated from soil.</title>
        <authorList>
            <person name="Han L."/>
        </authorList>
    </citation>
    <scope>NUCLEOTIDE SEQUENCE [LARGE SCALE GENOMIC DNA]</scope>
    <source>
        <strain evidence="1 2">NEAU-GS84</strain>
    </source>
</reference>
<gene>
    <name evidence="1" type="ORF">GT755_12230</name>
</gene>
<dbReference type="Proteomes" id="UP000479526">
    <property type="component" value="Unassembled WGS sequence"/>
</dbReference>
<comment type="caution">
    <text evidence="1">The sequence shown here is derived from an EMBL/GenBank/DDBJ whole genome shotgun (WGS) entry which is preliminary data.</text>
</comment>
<name>A0A7C9N0S2_9ACTN</name>
<sequence>MTTTSKADAPARREEYRRLRASGLTIDQAADRLKVTRRTADRYERWRRGGPGTYRPAGWTRDPILAHMRRYPHLVFSAIDLARVVAGSDRARGQAITGITLLLNEGLIEVVMERSGQQLVRRYCLAAAQLRQAA</sequence>
<dbReference type="RefSeq" id="WP_161479819.1">
    <property type="nucleotide sequence ID" value="NZ_WXEW01000003.1"/>
</dbReference>
<accession>A0A7C9N0S2</accession>
<proteinExistence type="predicted"/>
<evidence type="ECO:0000313" key="2">
    <source>
        <dbReference type="Proteomes" id="UP000479526"/>
    </source>
</evidence>
<keyword evidence="2" id="KW-1185">Reference proteome</keyword>
<dbReference type="AlphaFoldDB" id="A0A7C9N0S2"/>
<organism evidence="1 2">
    <name type="scientific">Herbidospora solisilvae</name>
    <dbReference type="NCBI Taxonomy" id="2696284"/>
    <lineage>
        <taxon>Bacteria</taxon>
        <taxon>Bacillati</taxon>
        <taxon>Actinomycetota</taxon>
        <taxon>Actinomycetes</taxon>
        <taxon>Streptosporangiales</taxon>
        <taxon>Streptosporangiaceae</taxon>
        <taxon>Herbidospora</taxon>
    </lineage>
</organism>
<evidence type="ECO:0000313" key="1">
    <source>
        <dbReference type="EMBL" id="NAS22449.1"/>
    </source>
</evidence>
<dbReference type="EMBL" id="WXEW01000003">
    <property type="protein sequence ID" value="NAS22449.1"/>
    <property type="molecule type" value="Genomic_DNA"/>
</dbReference>
<protein>
    <submittedName>
        <fullName evidence="1">Uncharacterized protein</fullName>
    </submittedName>
</protein>